<feature type="region of interest" description="Disordered" evidence="3">
    <location>
        <begin position="1721"/>
        <end position="1797"/>
    </location>
</feature>
<dbReference type="InterPro" id="IPR036322">
    <property type="entry name" value="WD40_repeat_dom_sf"/>
</dbReference>
<feature type="compositionally biased region" description="Basic and acidic residues" evidence="3">
    <location>
        <begin position="1782"/>
        <end position="1793"/>
    </location>
</feature>
<feature type="compositionally biased region" description="Polar residues" evidence="3">
    <location>
        <begin position="2379"/>
        <end position="2397"/>
    </location>
</feature>
<dbReference type="Pfam" id="PF05731">
    <property type="entry name" value="TROVE"/>
    <property type="match status" value="2"/>
</dbReference>
<feature type="compositionally biased region" description="Low complexity" evidence="3">
    <location>
        <begin position="1561"/>
        <end position="1570"/>
    </location>
</feature>
<feature type="compositionally biased region" description="Polar residues" evidence="3">
    <location>
        <begin position="4095"/>
        <end position="4105"/>
    </location>
</feature>
<protein>
    <recommendedName>
        <fullName evidence="4">TROVE domain-containing protein</fullName>
    </recommendedName>
</protein>
<dbReference type="InterPro" id="IPR051191">
    <property type="entry name" value="DCAF12"/>
</dbReference>
<dbReference type="GO" id="GO:0003723">
    <property type="term" value="F:RNA binding"/>
    <property type="evidence" value="ECO:0007669"/>
    <property type="project" value="InterPro"/>
</dbReference>
<dbReference type="Gene3D" id="2.130.10.10">
    <property type="entry name" value="YVTN repeat-like/Quinoprotein amine dehydrogenase"/>
    <property type="match status" value="3"/>
</dbReference>
<keyword evidence="1" id="KW-0677">Repeat</keyword>
<feature type="compositionally biased region" description="Polar residues" evidence="3">
    <location>
        <begin position="4136"/>
        <end position="4152"/>
    </location>
</feature>
<feature type="region of interest" description="Disordered" evidence="3">
    <location>
        <begin position="393"/>
        <end position="425"/>
    </location>
</feature>
<feature type="region of interest" description="Disordered" evidence="3">
    <location>
        <begin position="171"/>
        <end position="194"/>
    </location>
</feature>
<feature type="compositionally biased region" description="Polar residues" evidence="3">
    <location>
        <begin position="179"/>
        <end position="194"/>
    </location>
</feature>
<feature type="region of interest" description="Disordered" evidence="3">
    <location>
        <begin position="1543"/>
        <end position="1577"/>
    </location>
</feature>
<accession>A0A836HL87</accession>
<feature type="region of interest" description="Disordered" evidence="3">
    <location>
        <begin position="711"/>
        <end position="755"/>
    </location>
</feature>
<dbReference type="OrthoDB" id="427368at2759"/>
<dbReference type="InterPro" id="IPR001680">
    <property type="entry name" value="WD40_rpt"/>
</dbReference>
<feature type="region of interest" description="Disordered" evidence="3">
    <location>
        <begin position="1911"/>
        <end position="1933"/>
    </location>
</feature>
<dbReference type="InterPro" id="IPR015943">
    <property type="entry name" value="WD40/YVTN_repeat-like_dom_sf"/>
</dbReference>
<feature type="compositionally biased region" description="Polar residues" evidence="3">
    <location>
        <begin position="1740"/>
        <end position="1758"/>
    </location>
</feature>
<feature type="compositionally biased region" description="Polar residues" evidence="3">
    <location>
        <begin position="713"/>
        <end position="727"/>
    </location>
</feature>
<feature type="region of interest" description="Disordered" evidence="3">
    <location>
        <begin position="1204"/>
        <end position="1242"/>
    </location>
</feature>
<comment type="caution">
    <text evidence="5">The sequence shown here is derived from an EMBL/GenBank/DDBJ whole genome shotgun (WGS) entry which is preliminary data.</text>
</comment>
<evidence type="ECO:0000313" key="6">
    <source>
        <dbReference type="Proteomes" id="UP000674318"/>
    </source>
</evidence>
<dbReference type="SUPFAM" id="SSF50978">
    <property type="entry name" value="WD40 repeat-like"/>
    <property type="match status" value="1"/>
</dbReference>
<proteinExistence type="inferred from homology"/>
<dbReference type="Pfam" id="PF13271">
    <property type="entry name" value="DUF4062"/>
    <property type="match status" value="1"/>
</dbReference>
<dbReference type="InterPro" id="IPR025139">
    <property type="entry name" value="DUF4062"/>
</dbReference>
<dbReference type="SUPFAM" id="SSF52540">
    <property type="entry name" value="P-loop containing nucleoside triphosphate hydrolases"/>
    <property type="match status" value="1"/>
</dbReference>
<dbReference type="PANTHER" id="PTHR19860:SF40">
    <property type="entry name" value="WD40 REPEAT-CONTAINING PROTEIN"/>
    <property type="match status" value="1"/>
</dbReference>
<feature type="region of interest" description="Disordered" evidence="3">
    <location>
        <begin position="3483"/>
        <end position="3506"/>
    </location>
</feature>
<dbReference type="KEGG" id="phet:94290207"/>
<evidence type="ECO:0000256" key="3">
    <source>
        <dbReference type="SAM" id="MobiDB-lite"/>
    </source>
</evidence>
<feature type="region of interest" description="Disordered" evidence="3">
    <location>
        <begin position="2379"/>
        <end position="2421"/>
    </location>
</feature>
<dbReference type="GeneID" id="94290207"/>
<name>A0A836HL87_9TRYP</name>
<feature type="domain" description="TROVE" evidence="4">
    <location>
        <begin position="35"/>
        <end position="628"/>
    </location>
</feature>
<dbReference type="EMBL" id="JAFJZO010000026">
    <property type="protein sequence ID" value="KAG5501867.1"/>
    <property type="molecule type" value="Genomic_DNA"/>
</dbReference>
<evidence type="ECO:0000256" key="1">
    <source>
        <dbReference type="ARBA" id="ARBA00022737"/>
    </source>
</evidence>
<feature type="region of interest" description="Disordered" evidence="3">
    <location>
        <begin position="3287"/>
        <end position="3323"/>
    </location>
</feature>
<sequence length="4227" mass="453677">MEFFYKARAAELTLLKTKLVDLVSSCLMKEPPFEAALQELSPAGTEPAAGELTAEEEGAVAVSASPALPPNGGAATVAQIRALVHLISRQDGEFVLKLALYARHELHLRRSPSFLVALCAREPNCLPCLQAYMEKIIVLPSDWLAVANFAYFHDCDAAHDYAETLAYPPRAQGEAHATGPNSPRAQQRFPSSSTANCRQGRYVCRSPGSTDRCRSTPSGADARSSAVNFPRASPSAGRAKTEASPGRHQNAAPRDPRRSYIPAALRSALVVLFARFSVFSMAKYDNEAAEHRAKRRLVRRNRRVVAPSHKGASDDELSTEDGQAVTMPRPGRPQTFTFKQLIRMLHITEPAYIVCCLLGKRYPENEADFRSMRLHLTDPTWKMPEPLKTRIEPSAKGDLSATGTSGRAHVSRDRSEIEDKGEGHGGDAGLPFCVFDARRAGQRMRLPVPETWETLLSQEGNTGRVWDALISAEAVPYMALLRNLRNILTRRCSAKTHQRVLERLVDEQQIAASRQLPYRFYSAYLAVQQIRTSLTLLDTLRAMPREARSAINRAVSARGCGRHRRGGAAVASKSAAEPFSEALVEAAQGFERPMVSRVFLHRYVMQYCAALDFAVNTSARLNVIPMKGTSIVIICVTSALFEPLSAMGASTTAPASIQRKVDVAALLAAMLMRSCEQCIVLLYCYDEYVLFQEWDLREGQSMVDEACERDSDSFSGWDTDSSTCSQRNEAHDDGVEGADSRIRSNPFHQEKSTASREAAPRILGLVGVLTARCFSLLERKRKEVDVDRLSTSFAMFADGAGAHFPYAFLDEVIERNMRVESLLVLDEGVHRTYANMNRNAPAFGDLPVYLSRLRRRCSPDLVYVGVNLKASSPPAAKRINQVPEAAATSITASVGVTATPKSAAAVICQPEEVRLRFDHPNDILITGFSDSILRLVAERTRGGPLSVIERSAETYHVSRFRLRACQATWVERARALKVVAAFRKSQQRPIGGGGGGGGSPAMPRTASAPAIVDGINSGAPSGCNVTATNLQDSSLPSTRRPPTAMAMAVPAVVLPSFDAEGKAVLSTGWDWGRISHANEPRLQWLTSSTAGLTPIASASEASLAFNADTESKSRAALPSIHRLLAKPSLSESDVPMETTSFSGPGSSRGAPVDSASHWDDAEVRKREPAWLAAEGKHVSPIFCPQPFISIVKLFSMSSSTRGVRTTTSATGAAASVADHRKEKRTGDAPLKSQRAQLGQTGPLGSAETDVFVCGAAAASTPTTARIPCVSEGEKYATRHRQHNPARHSSPAASAVVRRLITSNRVCRFFISSTFLDMNNERNAVTLDVFPRLRRWAAEAGLKVTLLEVDLRWGIPALATRRNLSTSVCLNEVSRCSPFFIGMLGARYGSCPPTPLQLVVDEDVDAEDYAWMQELANPHVSVTELEMRHAMYNSRRRLGESEVPPSVLFFTRDSPHLLSTFGPTESACRAVYEADSATAAEAIARLKQRIEENGCTLVSYQAEYIRPSKAHLSDTSGCSGGGDSTRSAALCSSTQAMRKDDLGRWTVRSRHGFGGGAEEDPSSSGSAGSGSTTAREGDSLWSLVKSRITESEEPRTLTSMDVAIDMTDFSNKVFRNLQEVICRVCGVCPVPDDDEEERQQQHAAARLTDPYGLDTVAETCGSARASRKAAPLSSGDAGADAPDEHEMFMIAQSEFARKLSDLYAAPRGLLEQLSSFALSGSLGAASDHGVPKEASAKMQRMVSTHDTTLQGDVTPSSLSEGVHDGRSVQGSAGLLTEQSLENTRGRASCEREDPQNPPVIGATAQGAGTGSILLLEGSDGDGKSSALAALAVRVLGPMGKTVESEASPRFLFYSAQAEDDSARGLLLFLAKSFQGLFQLFGEVSVSDTDSVDDLILALNHVYDAIKRRSETAHRGPAMTSGSNGEQGAGGDGSVASLAESGAAHRALVVMLDGLDKSSEAAEIVSLLGAILHPLATQHIRFVLSACPWSPLARALRTRTAPVCILTVPILSEGERATLVRLHLAHYGKLLEESFTADELKHLLRKSDSGRPSYLISAITHLRLFSTFDTLREDIRLLPASRAALHVQLLHHLQSRFDPATCRLVLSILVLRQPVGGVLEFNLYRLVSDVAAASRLVTLLRGICLDSHHGRLIIKSSTFFDAIARAFFRFTSDYQCAQERLLLAELCYRAIDVSLDEQEVRDGLRRVTESIQRSAANPLVQRTFVPERYAPRELFGVLQGSVQACRLDVTAALVCYLPFLEGLLVNRRMLSQLVGLLSSVLSATATASSLALDASRSEGDGAAEDGCSVRTFASHRALAIQWRQYRSEARRLGDVLSFLQKNYHVLIRQPVLLRQCVWNAVGPAVCISAYDAASTKRLQHTLQHMRASSVTDSHASNAHPQGKRQRPEDATNRSPPAPLQNMPAPSALSMMWVHWLNARQHGGEGRLMLATASPRSIRSMSMSPDGAEVALGGDDGVLRRVPTDDEEQQQQPLHLMHTDAEDVGGAGSAGRYRAASTLRHESAVTAVLYVTPRTTDGLTAGTSGSGTSAALPVSTDAAQLLVSGCARGLLYVWRLEDNTLLQRGFGHLRAISGLVCHPLEPAVLCSSSHDSFVKLWAVAGAEATSKLCSEIQTALDLRMPKYPAGSAERLQQERLRRRARGSVAGELYIDGGGARSTAVRHNAHALSTLPYSNQASFQTSLTPFHTERQHHTPVADVAFHRSGDVFASGSWDGVLVLHNTRELCTPSPVIPLDMKVPPQPPRQLRFAGRRSHRVESQWRTRHGPEHRQVAFQSTKFALGSPVRALCFSNSLAVTCVVGCHNGTVVIVDYASASVVARWGSLHSAPVTRLSASLDGQCMASADEHGVVRLTYTGITGSVFSTLNGHNGAVTGLCFRPPRVGQGEDEGVGSGIPQAPRAVLLSAGEDRTLQAWRVDTGGTGGFGTQSPMSRRRLSVAHFAAITAVASSRDGHLLVTGSADGVAIVYRMPEESDDIACRWASGAAASGGCTGAAELRRSKTWGKRASSVSMTSGCGLRTRGPLDSAFTLKHDGCRITRICLALHDTRIVVGVAFGLVYVWSSSPGLNQVEGRLLLRVRVPEHGLYPVISLGIVERCSAGSIDDYRCRCEAQGARNAQETYGEVTTLALESPPLPGCRHTGSSAAAATILTSPSAESDDRRTETVTAVCANGDVAVFEVLDDAASHFLAADQARRRQRRAADHTSNFSDGAFKRSDSFCTESSEDVAERPTAGDDVVVAPPAATGFGRVERREVEPFAECTIPAASLPAHVGVTGSTSAEVGGPQPTQPRTGSVEQGEARTSVANSSRPLPQRATLNETLRHRRQALDERAMRLQRLLSRCRKTELELRNGYRLRLHRHRLQWADTSEAEEITSVVWLSPQHPQHPQRSRVAGASDAMLAHTVEGRQLKLAFVVAQRRLFMLLSNGYEGALSRCSTLRVSSVTHDGAAVLASTTGAMPNVGMAVRPPLWDTGSDATKAKDDAVPPKTSENAAPEELEVDLDYLLREDEYFTSASSAVEVPPAAPTKGMAEATGKFAVAVTTSNGEVLLFRVQVPLCHGTHADALGVPTAQSIDAGAKSPSAVSQCLSSYILPNTTITLCRRLGFTHSTTGQAASAPGNAADACTSGATLHRITTTPQATSVELCPLPLELKTALDASATSLPSAPSVAEMGSVVLFAGCTDGSTRVWLTAVHPPPPHSHCGSAAGEGMVKSLKWPCIGSVRDTSIGSFFCSSGVTVVSGFLNGGVRCANGRGVFAPASPLRWIVGDALGNLYQLQLERDAPGGVDALLDKARDMLSVAAGGSRSSDEDIIEGRLARLAAEDTNTSPWSQSLQGLLSMMSHPPLDRLAQATLTSSSGGDADRGELTGDATKASEAVSTLLWPGWGSRTPVEWLAPVDVSSTLPRLLRRGVSAISGRADVVPEWGYTDRNAQSTMRSSSTCAEGQELGVGGEGPQLLDSARLQSSAHVGLVPAQWSCLPNLPQVKQADTAAFSHAVESTAEGVYMRNSDEHVHLTPLGGTGFSSPPTALPSFATAPCASGSVWERPGAHSDGGEVSVEHSFRMPLTSLLGAYRRQEAGAVGGTSPQKSGSTAATVDPPRHGQSNASTHLEVPAALTTTPLSILLANSPSTPQDDQVQQPRESGDDDDYFAVLYKAEPPISHTPGASGAEARRAWLLHQNEVLREAMRVQRYNKLARRALEAYHSRSAATHTAVGL</sequence>
<dbReference type="SMART" id="SM00320">
    <property type="entry name" value="WD40"/>
    <property type="match status" value="9"/>
</dbReference>
<feature type="region of interest" description="Disordered" evidence="3">
    <location>
        <begin position="4090"/>
        <end position="4117"/>
    </location>
</feature>
<dbReference type="InterPro" id="IPR008858">
    <property type="entry name" value="TROVE_dom"/>
</dbReference>
<feature type="region of interest" description="Disordered" evidence="3">
    <location>
        <begin position="4136"/>
        <end position="4156"/>
    </location>
</feature>
<dbReference type="InterPro" id="IPR027417">
    <property type="entry name" value="P-loop_NTPase"/>
</dbReference>
<dbReference type="PROSITE" id="PS50988">
    <property type="entry name" value="TROVE"/>
    <property type="match status" value="1"/>
</dbReference>
<evidence type="ECO:0000259" key="4">
    <source>
        <dbReference type="PROSITE" id="PS50988"/>
    </source>
</evidence>
<evidence type="ECO:0000313" key="5">
    <source>
        <dbReference type="EMBL" id="KAG5501867.1"/>
    </source>
</evidence>
<reference evidence="5 6" key="1">
    <citation type="submission" date="2021-02" db="EMBL/GenBank/DDBJ databases">
        <title>Porcisia hertigi Genome sequencing and assembly.</title>
        <authorList>
            <person name="Almutairi H."/>
            <person name="Gatherer D."/>
        </authorList>
    </citation>
    <scope>NUCLEOTIDE SEQUENCE [LARGE SCALE GENOMIC DNA]</scope>
    <source>
        <strain evidence="5 6">C119</strain>
    </source>
</reference>
<comment type="similarity">
    <text evidence="2">Belongs to the WD repeat DCAF12 family.</text>
</comment>
<dbReference type="RefSeq" id="XP_067756314.1">
    <property type="nucleotide sequence ID" value="XM_067900130.1"/>
</dbReference>
<evidence type="ECO:0000256" key="2">
    <source>
        <dbReference type="ARBA" id="ARBA00038022"/>
    </source>
</evidence>
<organism evidence="5 6">
    <name type="scientific">Porcisia hertigi</name>
    <dbReference type="NCBI Taxonomy" id="2761500"/>
    <lineage>
        <taxon>Eukaryota</taxon>
        <taxon>Discoba</taxon>
        <taxon>Euglenozoa</taxon>
        <taxon>Kinetoplastea</taxon>
        <taxon>Metakinetoplastina</taxon>
        <taxon>Trypanosomatida</taxon>
        <taxon>Trypanosomatidae</taxon>
        <taxon>Leishmaniinae</taxon>
        <taxon>Porcisia</taxon>
    </lineage>
</organism>
<feature type="region of interest" description="Disordered" evidence="3">
    <location>
        <begin position="1128"/>
        <end position="1159"/>
    </location>
</feature>
<feature type="compositionally biased region" description="Basic and acidic residues" evidence="3">
    <location>
        <begin position="728"/>
        <end position="754"/>
    </location>
</feature>
<dbReference type="Pfam" id="PF00400">
    <property type="entry name" value="WD40"/>
    <property type="match status" value="2"/>
</dbReference>
<feature type="region of interest" description="Disordered" evidence="3">
    <location>
        <begin position="206"/>
        <end position="258"/>
    </location>
</feature>
<dbReference type="PANTHER" id="PTHR19860">
    <property type="entry name" value="DDB1- AND CUL4-ASSOCIATED FACTOR 12-RELATED"/>
    <property type="match status" value="1"/>
</dbReference>
<keyword evidence="6" id="KW-1185">Reference proteome</keyword>
<dbReference type="InterPro" id="IPR037214">
    <property type="entry name" value="TROVE_dom_sf"/>
</dbReference>
<feature type="compositionally biased region" description="Basic and acidic residues" evidence="3">
    <location>
        <begin position="1217"/>
        <end position="1226"/>
    </location>
</feature>
<feature type="region of interest" description="Disordered" evidence="3">
    <location>
        <begin position="304"/>
        <end position="332"/>
    </location>
</feature>
<dbReference type="Proteomes" id="UP000674318">
    <property type="component" value="Unassembled WGS sequence"/>
</dbReference>
<dbReference type="SUPFAM" id="SSF140864">
    <property type="entry name" value="TROVE domain-like"/>
    <property type="match status" value="2"/>
</dbReference>
<gene>
    <name evidence="5" type="ORF">JKF63_04137</name>
</gene>
<feature type="compositionally biased region" description="Low complexity" evidence="3">
    <location>
        <begin position="1204"/>
        <end position="1216"/>
    </location>
</feature>
<feature type="compositionally biased region" description="Basic and acidic residues" evidence="3">
    <location>
        <begin position="410"/>
        <end position="425"/>
    </location>
</feature>